<proteinExistence type="predicted"/>
<comment type="caution">
    <text evidence="1">The sequence shown here is derived from an EMBL/GenBank/DDBJ whole genome shotgun (WGS) entry which is preliminary data.</text>
</comment>
<keyword evidence="2" id="KW-1185">Reference proteome</keyword>
<sequence>MPPPESECTTEPDEERMLLLASLMRSSLCAGDYASVYVQPGVREPSASLIQSGRGAQSTDDAHWLPPVRGAGLRDAEQKRHVKTISKRALELKEQQNAVEYISIWV</sequence>
<accession>A0A9D3NY07</accession>
<dbReference type="AlphaFoldDB" id="A0A9D3NY07"/>
<dbReference type="Proteomes" id="UP000824219">
    <property type="component" value="Linkage Group LG06"/>
</dbReference>
<protein>
    <submittedName>
        <fullName evidence="1">Uncharacterized protein</fullName>
    </submittedName>
</protein>
<name>A0A9D3NY07_9TELE</name>
<organism evidence="1 2">
    <name type="scientific">Hemibagrus wyckioides</name>
    <dbReference type="NCBI Taxonomy" id="337641"/>
    <lineage>
        <taxon>Eukaryota</taxon>
        <taxon>Metazoa</taxon>
        <taxon>Chordata</taxon>
        <taxon>Craniata</taxon>
        <taxon>Vertebrata</taxon>
        <taxon>Euteleostomi</taxon>
        <taxon>Actinopterygii</taxon>
        <taxon>Neopterygii</taxon>
        <taxon>Teleostei</taxon>
        <taxon>Ostariophysi</taxon>
        <taxon>Siluriformes</taxon>
        <taxon>Bagridae</taxon>
        <taxon>Hemibagrus</taxon>
    </lineage>
</organism>
<dbReference type="EMBL" id="JAHKSW010000006">
    <property type="protein sequence ID" value="KAG7331271.1"/>
    <property type="molecule type" value="Genomic_DNA"/>
</dbReference>
<evidence type="ECO:0000313" key="1">
    <source>
        <dbReference type="EMBL" id="KAG7331271.1"/>
    </source>
</evidence>
<evidence type="ECO:0000313" key="2">
    <source>
        <dbReference type="Proteomes" id="UP000824219"/>
    </source>
</evidence>
<gene>
    <name evidence="1" type="ORF">KOW79_005240</name>
</gene>
<reference evidence="1 2" key="1">
    <citation type="submission" date="2021-06" db="EMBL/GenBank/DDBJ databases">
        <title>Chromosome-level genome assembly of the red-tail catfish (Hemibagrus wyckioides).</title>
        <authorList>
            <person name="Shao F."/>
        </authorList>
    </citation>
    <scope>NUCLEOTIDE SEQUENCE [LARGE SCALE GENOMIC DNA]</scope>
    <source>
        <strain evidence="1">EC202008001</strain>
        <tissue evidence="1">Blood</tissue>
    </source>
</reference>